<dbReference type="EMBL" id="KN846953">
    <property type="protein sequence ID" value="KIV79324.1"/>
    <property type="molecule type" value="Genomic_DNA"/>
</dbReference>
<name>A0A0D1YES8_9EURO</name>
<dbReference type="Gene3D" id="3.40.50.1820">
    <property type="entry name" value="alpha/beta hydrolase"/>
    <property type="match status" value="1"/>
</dbReference>
<evidence type="ECO:0000313" key="2">
    <source>
        <dbReference type="Proteomes" id="UP000053599"/>
    </source>
</evidence>
<organism evidence="1 2">
    <name type="scientific">Exophiala sideris</name>
    <dbReference type="NCBI Taxonomy" id="1016849"/>
    <lineage>
        <taxon>Eukaryota</taxon>
        <taxon>Fungi</taxon>
        <taxon>Dikarya</taxon>
        <taxon>Ascomycota</taxon>
        <taxon>Pezizomycotina</taxon>
        <taxon>Eurotiomycetes</taxon>
        <taxon>Chaetothyriomycetidae</taxon>
        <taxon>Chaetothyriales</taxon>
        <taxon>Herpotrichiellaceae</taxon>
        <taxon>Exophiala</taxon>
    </lineage>
</organism>
<dbReference type="InterPro" id="IPR029058">
    <property type="entry name" value="AB_hydrolase_fold"/>
</dbReference>
<dbReference type="HOGENOM" id="CLU_706227_0_0_1"/>
<accession>A0A0D1YES8</accession>
<evidence type="ECO:0008006" key="3">
    <source>
        <dbReference type="Google" id="ProtNLM"/>
    </source>
</evidence>
<evidence type="ECO:0000313" key="1">
    <source>
        <dbReference type="EMBL" id="KIV79324.1"/>
    </source>
</evidence>
<proteinExistence type="predicted"/>
<dbReference type="SUPFAM" id="SSF53474">
    <property type="entry name" value="alpha/beta-Hydrolases"/>
    <property type="match status" value="1"/>
</dbReference>
<dbReference type="OrthoDB" id="2891848at2759"/>
<dbReference type="AlphaFoldDB" id="A0A0D1YES8"/>
<reference evidence="1 2" key="1">
    <citation type="submission" date="2015-01" db="EMBL/GenBank/DDBJ databases">
        <title>The Genome Sequence of Exophiala sideris CBS121828.</title>
        <authorList>
            <consortium name="The Broad Institute Genomics Platform"/>
            <person name="Cuomo C."/>
            <person name="de Hoog S."/>
            <person name="Gorbushina A."/>
            <person name="Stielow B."/>
            <person name="Teixiera M."/>
            <person name="Abouelleil A."/>
            <person name="Chapman S.B."/>
            <person name="Priest M."/>
            <person name="Young S.K."/>
            <person name="Wortman J."/>
            <person name="Nusbaum C."/>
            <person name="Birren B."/>
        </authorList>
    </citation>
    <scope>NUCLEOTIDE SEQUENCE [LARGE SCALE GENOMIC DNA]</scope>
    <source>
        <strain evidence="1 2">CBS 121828</strain>
    </source>
</reference>
<gene>
    <name evidence="1" type="ORF">PV11_06890</name>
</gene>
<protein>
    <recommendedName>
        <fullName evidence="3">AB hydrolase-1 domain-containing protein</fullName>
    </recommendedName>
</protein>
<sequence length="361" mass="39924">MASSDINGLYEGETLTTVNDAPAITYFKRGDPSKPLAVFIPGAAHLARVSYGGHVGYDPKDFIAHWLPEHGYSFLAISYPLETKPSVMPASRPDFTVREWGTQAVQITRQMIDREKLTNNVVLLVWSMGGKIIQPYVLAARELSIDVDFAVPIVATPAVRGVREKPPLTPSESGYATGLGLTDRYFLIQLHEQCALNGNRPIIPEDVYLREYMGNFPVGMGCYGIRWSQRDRAFTEDASTGYEVADQMSLAELPYLCSISCNSAADLRHSIADFHTWGFMLTYKLLGGIKPSTRAALHKNSQKGRDVIRLIHSAPEIFSATVEGGHDCFIGEKGAKRTAELVAEFEKRLGDFKQEFATALE</sequence>
<dbReference type="Proteomes" id="UP000053599">
    <property type="component" value="Unassembled WGS sequence"/>
</dbReference>